<evidence type="ECO:0000313" key="2">
    <source>
        <dbReference type="Proteomes" id="UP001162992"/>
    </source>
</evidence>
<keyword evidence="2" id="KW-1185">Reference proteome</keyword>
<sequence>MKIVAGSYERFLWGWQVKQKSEKLQPAFSYPAHLGPIKCIAASGGVLVTGSSDDTIKVFDLHAHRDMGSLSAHKSAVTCLKFYVPETGIDHATHLFSGSEDASICIWDTDSWVRLKSMKAKAAMNDLAIHPSGRLALSVERDGHFRMWNLIKGRCSFTTKLPNEATIINFCPKKGDTYAMAKGQVVETYNAEDGHLHQSFVHLKHVLCMATDKDGVLFTGGEDCTISGWDLGSGKLAFEIPNAHSSRIKGLAFLGKANSSNDGGYAFASASSDGFVRVWDIRMMQDKETQNKRTPLMEAETKARLTCLVSSGTLKTRIKPEEVDIPQDGSQEGRLSLEDIKTKLLEKKTAVNSQKLDTEDRKNPLEFDLNDKVSKKLKVCAEDLSMTNSKGKRQYAVDQNNLLKRKKKRNTHLSSA</sequence>
<organism evidence="1 2">
    <name type="scientific">Diphasiastrum complanatum</name>
    <name type="common">Issler's clubmoss</name>
    <name type="synonym">Lycopodium complanatum</name>
    <dbReference type="NCBI Taxonomy" id="34168"/>
    <lineage>
        <taxon>Eukaryota</taxon>
        <taxon>Viridiplantae</taxon>
        <taxon>Streptophyta</taxon>
        <taxon>Embryophyta</taxon>
        <taxon>Tracheophyta</taxon>
        <taxon>Lycopodiopsida</taxon>
        <taxon>Lycopodiales</taxon>
        <taxon>Lycopodiaceae</taxon>
        <taxon>Lycopodioideae</taxon>
        <taxon>Diphasiastrum</taxon>
    </lineage>
</organism>
<accession>A0ACC2CL29</accession>
<proteinExistence type="predicted"/>
<name>A0ACC2CL29_DIPCM</name>
<dbReference type="Proteomes" id="UP001162992">
    <property type="component" value="Chromosome 9"/>
</dbReference>
<gene>
    <name evidence="1" type="ORF">O6H91_09G006600</name>
</gene>
<evidence type="ECO:0000313" key="1">
    <source>
        <dbReference type="EMBL" id="KAJ7542682.1"/>
    </source>
</evidence>
<reference evidence="2" key="1">
    <citation type="journal article" date="2024" name="Proc. Natl. Acad. Sci. U.S.A.">
        <title>Extraordinary preservation of gene collinearity over three hundred million years revealed in homosporous lycophytes.</title>
        <authorList>
            <person name="Li C."/>
            <person name="Wickell D."/>
            <person name="Kuo L.Y."/>
            <person name="Chen X."/>
            <person name="Nie B."/>
            <person name="Liao X."/>
            <person name="Peng D."/>
            <person name="Ji J."/>
            <person name="Jenkins J."/>
            <person name="Williams M."/>
            <person name="Shu S."/>
            <person name="Plott C."/>
            <person name="Barry K."/>
            <person name="Rajasekar S."/>
            <person name="Grimwood J."/>
            <person name="Han X."/>
            <person name="Sun S."/>
            <person name="Hou Z."/>
            <person name="He W."/>
            <person name="Dai G."/>
            <person name="Sun C."/>
            <person name="Schmutz J."/>
            <person name="Leebens-Mack J.H."/>
            <person name="Li F.W."/>
            <person name="Wang L."/>
        </authorList>
    </citation>
    <scope>NUCLEOTIDE SEQUENCE [LARGE SCALE GENOMIC DNA]</scope>
    <source>
        <strain evidence="2">cv. PW_Plant_1</strain>
    </source>
</reference>
<dbReference type="EMBL" id="CM055100">
    <property type="protein sequence ID" value="KAJ7542682.1"/>
    <property type="molecule type" value="Genomic_DNA"/>
</dbReference>
<protein>
    <submittedName>
        <fullName evidence="1">Uncharacterized protein</fullName>
    </submittedName>
</protein>
<comment type="caution">
    <text evidence="1">The sequence shown here is derived from an EMBL/GenBank/DDBJ whole genome shotgun (WGS) entry which is preliminary data.</text>
</comment>